<comment type="subcellular location">
    <subcellularLocation>
        <location evidence="1">Cell membrane</location>
        <topology evidence="1">Multi-pass membrane protein</topology>
    </subcellularLocation>
</comment>
<feature type="transmembrane region" description="Helical" evidence="8">
    <location>
        <begin position="245"/>
        <end position="264"/>
    </location>
</feature>
<evidence type="ECO:0000313" key="10">
    <source>
        <dbReference type="EMBL" id="KJV06557.1"/>
    </source>
</evidence>
<dbReference type="PANTHER" id="PTHR33908">
    <property type="entry name" value="MANNOSYLTRANSFERASE YKCB-RELATED"/>
    <property type="match status" value="1"/>
</dbReference>
<feature type="transmembrane region" description="Helical" evidence="8">
    <location>
        <begin position="78"/>
        <end position="94"/>
    </location>
</feature>
<proteinExistence type="predicted"/>
<dbReference type="GO" id="GO:0009103">
    <property type="term" value="P:lipopolysaccharide biosynthetic process"/>
    <property type="evidence" value="ECO:0007669"/>
    <property type="project" value="UniProtKB-ARBA"/>
</dbReference>
<dbReference type="GO" id="GO:0005886">
    <property type="term" value="C:plasma membrane"/>
    <property type="evidence" value="ECO:0007669"/>
    <property type="project" value="UniProtKB-SubCell"/>
</dbReference>
<dbReference type="OrthoDB" id="108054at2"/>
<dbReference type="GO" id="GO:0016763">
    <property type="term" value="F:pentosyltransferase activity"/>
    <property type="evidence" value="ECO:0007669"/>
    <property type="project" value="TreeGrafter"/>
</dbReference>
<reference evidence="11" key="1">
    <citation type="submission" date="2015-03" db="EMBL/GenBank/DDBJ databases">
        <title>Draft genome sequence of a novel methanotroph (Sn10-6) isolated from flooded ricefield rhizosphere in India.</title>
        <authorList>
            <person name="Pandit P.S."/>
            <person name="Pore S.D."/>
            <person name="Arora P."/>
            <person name="Kapse N.G."/>
            <person name="Dhakephalkar P.K."/>
            <person name="Rahalkar M.C."/>
        </authorList>
    </citation>
    <scope>NUCLEOTIDE SEQUENCE [LARGE SCALE GENOMIC DNA]</scope>
    <source>
        <strain evidence="11">Sn10-6</strain>
    </source>
</reference>
<evidence type="ECO:0000256" key="2">
    <source>
        <dbReference type="ARBA" id="ARBA00022475"/>
    </source>
</evidence>
<keyword evidence="5 8" id="KW-0812">Transmembrane</keyword>
<evidence type="ECO:0000256" key="1">
    <source>
        <dbReference type="ARBA" id="ARBA00004651"/>
    </source>
</evidence>
<protein>
    <recommendedName>
        <fullName evidence="9">Glycosyltransferase RgtA/B/C/D-like domain-containing protein</fullName>
    </recommendedName>
</protein>
<name>A0A0F3IIR0_9GAMM</name>
<evidence type="ECO:0000256" key="6">
    <source>
        <dbReference type="ARBA" id="ARBA00022989"/>
    </source>
</evidence>
<feature type="transmembrane region" description="Helical" evidence="8">
    <location>
        <begin position="100"/>
        <end position="121"/>
    </location>
</feature>
<evidence type="ECO:0000256" key="4">
    <source>
        <dbReference type="ARBA" id="ARBA00022679"/>
    </source>
</evidence>
<evidence type="ECO:0000256" key="8">
    <source>
        <dbReference type="SAM" id="Phobius"/>
    </source>
</evidence>
<feature type="transmembrane region" description="Helical" evidence="8">
    <location>
        <begin position="197"/>
        <end position="217"/>
    </location>
</feature>
<feature type="transmembrane region" description="Helical" evidence="8">
    <location>
        <begin position="309"/>
        <end position="328"/>
    </location>
</feature>
<accession>A0A0F3IIR0</accession>
<feature type="transmembrane region" description="Helical" evidence="8">
    <location>
        <begin position="340"/>
        <end position="361"/>
    </location>
</feature>
<evidence type="ECO:0000259" key="9">
    <source>
        <dbReference type="Pfam" id="PF13231"/>
    </source>
</evidence>
<feature type="transmembrane region" description="Helical" evidence="8">
    <location>
        <begin position="154"/>
        <end position="185"/>
    </location>
</feature>
<dbReference type="PATRIC" id="fig|1632867.3.peg.139"/>
<dbReference type="AlphaFoldDB" id="A0A0F3IIR0"/>
<keyword evidence="11" id="KW-1185">Reference proteome</keyword>
<dbReference type="EMBL" id="LAJX01000102">
    <property type="protein sequence ID" value="KJV06557.1"/>
    <property type="molecule type" value="Genomic_DNA"/>
</dbReference>
<reference evidence="10 11" key="2">
    <citation type="journal article" date="2016" name="Microb. Ecol.">
        <title>Genome Characteristics of a Novel Type I Methanotroph (Sn10-6) Isolated from a Flooded Indian Rice Field.</title>
        <authorList>
            <person name="Rahalkar M.C."/>
            <person name="Pandit P.S."/>
            <person name="Dhakephalkar P.K."/>
            <person name="Pore S."/>
            <person name="Arora P."/>
            <person name="Kapse N."/>
        </authorList>
    </citation>
    <scope>NUCLEOTIDE SEQUENCE [LARGE SCALE GENOMIC DNA]</scope>
    <source>
        <strain evidence="10 11">Sn10-6</strain>
    </source>
</reference>
<comment type="caution">
    <text evidence="10">The sequence shown here is derived from an EMBL/GenBank/DDBJ whole genome shotgun (WGS) entry which is preliminary data.</text>
</comment>
<keyword evidence="6 8" id="KW-1133">Transmembrane helix</keyword>
<dbReference type="Proteomes" id="UP000033684">
    <property type="component" value="Unassembled WGS sequence"/>
</dbReference>
<sequence>MLTSLLSLSERRLIWLFIGILTVKIGYIVGNGLELIGDESYYWDWSRQPDWCYYSKPPMVAWIIAVATTLGGSSVESVRLPAAILNLLTLVYLYKTTSALYSPKAGCLALLMLIAMPFNVLLGFIMTIDAPLCCFWAMSLYYLAQALFKQRDKAWLWAGCATGAAVLSKQVALLLPLMVLIFLALEQNRRQLLLSRCFFSYLAPVLLSLIPILAWNAEHDWVMYEHSKHHLTQEVLNLSARASQAASFIGYQLLLISPLLCVLVISDSAKRLRHFKQLNAAEQFLTLTGPVLLAGIFLLNIGQKTQGNWAVPFYFSAIILISGSYSQLKTLPNSLTNGIKLGLGLVLITYALPLLISVFNLTNSPLDPTSRFKYWRQLATQVDNYRQQHGQDAFIITLGHRFMTSELAFYLPEQPQVYRYETTGQIASQYELWPGPNDPIGHSAYLIVEHKYIPLPKAITNAFEHIQTLGQIENPLDISNPYHVLLAQGLKQWPVLSRPD</sequence>
<evidence type="ECO:0000256" key="7">
    <source>
        <dbReference type="ARBA" id="ARBA00023136"/>
    </source>
</evidence>
<evidence type="ECO:0000313" key="11">
    <source>
        <dbReference type="Proteomes" id="UP000033684"/>
    </source>
</evidence>
<feature type="transmembrane region" description="Helical" evidence="8">
    <location>
        <begin position="12"/>
        <end position="33"/>
    </location>
</feature>
<dbReference type="InterPro" id="IPR038731">
    <property type="entry name" value="RgtA/B/C-like"/>
</dbReference>
<gene>
    <name evidence="10" type="ORF">VZ94_10510</name>
</gene>
<keyword evidence="3" id="KW-0328">Glycosyltransferase</keyword>
<keyword evidence="2" id="KW-1003">Cell membrane</keyword>
<keyword evidence="4" id="KW-0808">Transferase</keyword>
<evidence type="ECO:0000256" key="5">
    <source>
        <dbReference type="ARBA" id="ARBA00022692"/>
    </source>
</evidence>
<organism evidence="10 11">
    <name type="scientific">Methylocucumis oryzae</name>
    <dbReference type="NCBI Taxonomy" id="1632867"/>
    <lineage>
        <taxon>Bacteria</taxon>
        <taxon>Pseudomonadati</taxon>
        <taxon>Pseudomonadota</taxon>
        <taxon>Gammaproteobacteria</taxon>
        <taxon>Methylococcales</taxon>
        <taxon>Methylococcaceae</taxon>
        <taxon>Methylocucumis</taxon>
    </lineage>
</organism>
<dbReference type="InterPro" id="IPR050297">
    <property type="entry name" value="LipidA_mod_glycosyltrf_83"/>
</dbReference>
<feature type="transmembrane region" description="Helical" evidence="8">
    <location>
        <begin position="284"/>
        <end position="303"/>
    </location>
</feature>
<dbReference type="PANTHER" id="PTHR33908:SF11">
    <property type="entry name" value="MEMBRANE PROTEIN"/>
    <property type="match status" value="1"/>
</dbReference>
<evidence type="ECO:0000256" key="3">
    <source>
        <dbReference type="ARBA" id="ARBA00022676"/>
    </source>
</evidence>
<keyword evidence="7 8" id="KW-0472">Membrane</keyword>
<dbReference type="Pfam" id="PF13231">
    <property type="entry name" value="PMT_2"/>
    <property type="match status" value="1"/>
</dbReference>
<feature type="domain" description="Glycosyltransferase RgtA/B/C/D-like" evidence="9">
    <location>
        <begin position="55"/>
        <end position="215"/>
    </location>
</feature>